<evidence type="ECO:0000259" key="1">
    <source>
        <dbReference type="Pfam" id="PF00733"/>
    </source>
</evidence>
<evidence type="ECO:0000313" key="3">
    <source>
        <dbReference type="Proteomes" id="UP000321046"/>
    </source>
</evidence>
<reference evidence="2 3" key="1">
    <citation type="submission" date="2019-08" db="EMBL/GenBank/DDBJ databases">
        <title>Bradymonadales sp. TMQ2.</title>
        <authorList>
            <person name="Liang Q."/>
        </authorList>
    </citation>
    <scope>NUCLEOTIDE SEQUENCE [LARGE SCALE GENOMIC DNA]</scope>
    <source>
        <strain evidence="2 3">TMQ2</strain>
    </source>
</reference>
<dbReference type="GO" id="GO:0004066">
    <property type="term" value="F:asparagine synthase (glutamine-hydrolyzing) activity"/>
    <property type="evidence" value="ECO:0007669"/>
    <property type="project" value="InterPro"/>
</dbReference>
<dbReference type="SUPFAM" id="SSF52402">
    <property type="entry name" value="Adenine nucleotide alpha hydrolases-like"/>
    <property type="match status" value="1"/>
</dbReference>
<dbReference type="GO" id="GO:0006529">
    <property type="term" value="P:asparagine biosynthetic process"/>
    <property type="evidence" value="ECO:0007669"/>
    <property type="project" value="InterPro"/>
</dbReference>
<dbReference type="AlphaFoldDB" id="A0A5C6WZU6"/>
<evidence type="ECO:0000313" key="2">
    <source>
        <dbReference type="EMBL" id="TXD31959.1"/>
    </source>
</evidence>
<dbReference type="EMBL" id="VOSL01000143">
    <property type="protein sequence ID" value="TXD31959.1"/>
    <property type="molecule type" value="Genomic_DNA"/>
</dbReference>
<dbReference type="SUPFAM" id="SSF56235">
    <property type="entry name" value="N-terminal nucleophile aminohydrolases (Ntn hydrolases)"/>
    <property type="match status" value="1"/>
</dbReference>
<gene>
    <name evidence="2" type="ORF">FRC96_19660</name>
</gene>
<feature type="domain" description="Asparagine synthetase" evidence="1">
    <location>
        <begin position="256"/>
        <end position="598"/>
    </location>
</feature>
<proteinExistence type="predicted"/>
<dbReference type="Proteomes" id="UP000321046">
    <property type="component" value="Unassembled WGS sequence"/>
</dbReference>
<dbReference type="OrthoDB" id="5485902at2"/>
<dbReference type="Gene3D" id="3.40.50.620">
    <property type="entry name" value="HUPs"/>
    <property type="match status" value="1"/>
</dbReference>
<comment type="caution">
    <text evidence="2">The sequence shown here is derived from an EMBL/GenBank/DDBJ whole genome shotgun (WGS) entry which is preliminary data.</text>
</comment>
<dbReference type="InterPro" id="IPR001962">
    <property type="entry name" value="Asn_synthase"/>
</dbReference>
<accession>A0A5C6WZU6</accession>
<organism evidence="2 3">
    <name type="scientific">Lujinxingia vulgaris</name>
    <dbReference type="NCBI Taxonomy" id="2600176"/>
    <lineage>
        <taxon>Bacteria</taxon>
        <taxon>Deltaproteobacteria</taxon>
        <taxon>Bradymonadales</taxon>
        <taxon>Lujinxingiaceae</taxon>
        <taxon>Lujinxingia</taxon>
    </lineage>
</organism>
<dbReference type="Pfam" id="PF00733">
    <property type="entry name" value="Asn_synthase"/>
    <property type="match status" value="1"/>
</dbReference>
<sequence>MRDTRPARARSMPRMKMSSLRLPLNLITTPPTTEPALTDLYLGPGCRAALPGDAVELDAQIWMRPSPVWDHRVIRHGDGRAVILGERRALEAFWDDVMAMLGRGHTHALSSIPGVHSGIFWHKGQPGWIWWRDRFGRIPWQHRSRPALAASTDPEIIAGLSHNEAPNPFRMSDFLAGGFASDRADFARNVERLRPGEVASITRDEPITLGGWWRARAGAHLPVPSSPRRRAEIADALRAHLLPGARTLEEPGTWLALSGGLDSATLLGLSPQPSRTRSLTLALDPGELQRAGELARAMGARWEPLSIDARWPLRHPPHHLSAAGWGPHAHPDLGWFPAALCELRSRLQEPLATLVTGHGADDALWIPPRVWLSERVARGATNDLLQAARHLGPAPLLAAALGALTDGLGLRSFREHVRPPAPPAPAWLRALPLTTPAISAPVAFRFSHFRAARLHTWNWEMIMRSLARIARQANLRLLTPFLDAAVWDLSLELTPEELVEGGRQKAPLRRLGHRLPTPVRRRPKLGSFDALVERGLADRELNRALRLMVDSQLARHRIIDEANFHHALADYLARPAAGPPWRGSWEIWRTLAAELWLQNHRRWATANST</sequence>
<name>A0A5C6WZU6_9DELT</name>
<dbReference type="InterPro" id="IPR014729">
    <property type="entry name" value="Rossmann-like_a/b/a_fold"/>
</dbReference>
<protein>
    <recommendedName>
        <fullName evidence="1">Asparagine synthetase domain-containing protein</fullName>
    </recommendedName>
</protein>
<dbReference type="InterPro" id="IPR029055">
    <property type="entry name" value="Ntn_hydrolases_N"/>
</dbReference>